<dbReference type="GO" id="GO:0016787">
    <property type="term" value="F:hydrolase activity"/>
    <property type="evidence" value="ECO:0007669"/>
    <property type="project" value="UniProtKB-KW"/>
</dbReference>
<organism evidence="5 6">
    <name type="scientific">Salipaludibacillus neizhouensis</name>
    <dbReference type="NCBI Taxonomy" id="885475"/>
    <lineage>
        <taxon>Bacteria</taxon>
        <taxon>Bacillati</taxon>
        <taxon>Bacillota</taxon>
        <taxon>Bacilli</taxon>
        <taxon>Bacillales</taxon>
        <taxon>Bacillaceae</taxon>
    </lineage>
</organism>
<dbReference type="Proteomes" id="UP000281498">
    <property type="component" value="Unassembled WGS sequence"/>
</dbReference>
<dbReference type="InterPro" id="IPR036412">
    <property type="entry name" value="HAD-like_sf"/>
</dbReference>
<keyword evidence="3 5" id="KW-0378">Hydrolase</keyword>
<dbReference type="NCBIfam" id="TIGR01488">
    <property type="entry name" value="HAD-SF-IB"/>
    <property type="match status" value="1"/>
</dbReference>
<dbReference type="InterPro" id="IPR050582">
    <property type="entry name" value="HAD-like_SerB"/>
</dbReference>
<protein>
    <submittedName>
        <fullName evidence="5">HAD-IB family hydrolase</fullName>
    </submittedName>
</protein>
<evidence type="ECO:0000256" key="3">
    <source>
        <dbReference type="ARBA" id="ARBA00022801"/>
    </source>
</evidence>
<dbReference type="RefSeq" id="WP_110937309.1">
    <property type="nucleotide sequence ID" value="NZ_KZ614146.1"/>
</dbReference>
<keyword evidence="2" id="KW-0479">Metal-binding</keyword>
<dbReference type="GO" id="GO:0046872">
    <property type="term" value="F:metal ion binding"/>
    <property type="evidence" value="ECO:0007669"/>
    <property type="project" value="UniProtKB-KW"/>
</dbReference>
<comment type="similarity">
    <text evidence="1">Belongs to the HAD-like hydrolase superfamily. SerB family.</text>
</comment>
<evidence type="ECO:0000313" key="6">
    <source>
        <dbReference type="Proteomes" id="UP000281498"/>
    </source>
</evidence>
<dbReference type="Pfam" id="PF12710">
    <property type="entry name" value="HAD"/>
    <property type="match status" value="1"/>
</dbReference>
<name>A0A3A9K238_9BACI</name>
<accession>A0A3A9K238</accession>
<dbReference type="SUPFAM" id="SSF56784">
    <property type="entry name" value="HAD-like"/>
    <property type="match status" value="1"/>
</dbReference>
<gene>
    <name evidence="5" type="ORF">CR203_11895</name>
</gene>
<sequence length="224" mass="25327">MAIVTVDFDGTLYQGNSFKAMFLVAEKEFTWKEWLLVSGGMVKAVGLGVWKGKQAFRHTFFKAFAKSFKGKTKQELDEFFNHLVLAGSHEVHQDLVHTIREHQSKGDQVIILSGALTPFLEAFIRELQLDVPVISTEILFDDQGYCTGEIGTIVNGQEKVRKIVDWIGEKMSHDETSRSDGDNLWAYADSESDLPLLEFVNKPVVVNPNSTMKQIAEKNQWPVF</sequence>
<dbReference type="AlphaFoldDB" id="A0A3A9K238"/>
<evidence type="ECO:0000256" key="1">
    <source>
        <dbReference type="ARBA" id="ARBA00009184"/>
    </source>
</evidence>
<proteinExistence type="inferred from homology"/>
<evidence type="ECO:0000313" key="5">
    <source>
        <dbReference type="EMBL" id="RKL67204.1"/>
    </source>
</evidence>
<dbReference type="EMBL" id="PDOE01000004">
    <property type="protein sequence ID" value="RKL67204.1"/>
    <property type="molecule type" value="Genomic_DNA"/>
</dbReference>
<comment type="caution">
    <text evidence="5">The sequence shown here is derived from an EMBL/GenBank/DDBJ whole genome shotgun (WGS) entry which is preliminary data.</text>
</comment>
<dbReference type="PANTHER" id="PTHR43344:SF13">
    <property type="entry name" value="PHOSPHATASE RV3661-RELATED"/>
    <property type="match status" value="1"/>
</dbReference>
<dbReference type="PANTHER" id="PTHR43344">
    <property type="entry name" value="PHOSPHOSERINE PHOSPHATASE"/>
    <property type="match status" value="1"/>
</dbReference>
<dbReference type="Gene3D" id="3.40.50.1000">
    <property type="entry name" value="HAD superfamily/HAD-like"/>
    <property type="match status" value="1"/>
</dbReference>
<reference evidence="5 6" key="1">
    <citation type="submission" date="2017-10" db="EMBL/GenBank/DDBJ databases">
        <title>Bacillus sp. nov., a halophilic bacterium isolated from a Keqin Lake.</title>
        <authorList>
            <person name="Wang H."/>
        </authorList>
    </citation>
    <scope>NUCLEOTIDE SEQUENCE [LARGE SCALE GENOMIC DNA]</scope>
    <source>
        <strain evidence="5 6">KCTC 13187</strain>
    </source>
</reference>
<keyword evidence="4" id="KW-0460">Magnesium</keyword>
<dbReference type="InterPro" id="IPR023214">
    <property type="entry name" value="HAD_sf"/>
</dbReference>
<dbReference type="Gene3D" id="1.20.1440.100">
    <property type="entry name" value="SG protein - dephosphorylation function"/>
    <property type="match status" value="1"/>
</dbReference>
<evidence type="ECO:0000256" key="4">
    <source>
        <dbReference type="ARBA" id="ARBA00022842"/>
    </source>
</evidence>
<evidence type="ECO:0000256" key="2">
    <source>
        <dbReference type="ARBA" id="ARBA00022723"/>
    </source>
</evidence>
<keyword evidence="6" id="KW-1185">Reference proteome</keyword>
<dbReference type="OrthoDB" id="9794212at2"/>